<accession>A0ACC2NPX5</accession>
<name>A0ACC2NPX5_9HYME</name>
<sequence>MLLAWPRRGLILALGEPWGDMATIGGDLLSVATRPDRGSVLLRPMLVRATRRYGPGGLMRMRVVPALGEPWGDMATIGGDLLSVATRPDRGSVLLRSMLVRATRRSIILRPPMSMEKRLWKPTNYGSMVLRDHILTVEVDHCEVDVR</sequence>
<gene>
    <name evidence="1" type="ORF">QAD02_004134</name>
</gene>
<dbReference type="Proteomes" id="UP001239111">
    <property type="component" value="Chromosome 3"/>
</dbReference>
<evidence type="ECO:0000313" key="2">
    <source>
        <dbReference type="Proteomes" id="UP001239111"/>
    </source>
</evidence>
<organism evidence="1 2">
    <name type="scientific">Eretmocerus hayati</name>
    <dbReference type="NCBI Taxonomy" id="131215"/>
    <lineage>
        <taxon>Eukaryota</taxon>
        <taxon>Metazoa</taxon>
        <taxon>Ecdysozoa</taxon>
        <taxon>Arthropoda</taxon>
        <taxon>Hexapoda</taxon>
        <taxon>Insecta</taxon>
        <taxon>Pterygota</taxon>
        <taxon>Neoptera</taxon>
        <taxon>Endopterygota</taxon>
        <taxon>Hymenoptera</taxon>
        <taxon>Apocrita</taxon>
        <taxon>Proctotrupomorpha</taxon>
        <taxon>Chalcidoidea</taxon>
        <taxon>Aphelinidae</taxon>
        <taxon>Aphelininae</taxon>
        <taxon>Eretmocerus</taxon>
    </lineage>
</organism>
<protein>
    <submittedName>
        <fullName evidence="1">Uncharacterized protein</fullName>
    </submittedName>
</protein>
<keyword evidence="2" id="KW-1185">Reference proteome</keyword>
<reference evidence="1" key="1">
    <citation type="submission" date="2023-04" db="EMBL/GenBank/DDBJ databases">
        <title>A chromosome-level genome assembly of the parasitoid wasp Eretmocerus hayati.</title>
        <authorList>
            <person name="Zhong Y."/>
            <person name="Liu S."/>
            <person name="Liu Y."/>
        </authorList>
    </citation>
    <scope>NUCLEOTIDE SEQUENCE</scope>
    <source>
        <strain evidence="1">ZJU_SS_LIU_2023</strain>
    </source>
</reference>
<comment type="caution">
    <text evidence="1">The sequence shown here is derived from an EMBL/GenBank/DDBJ whole genome shotgun (WGS) entry which is preliminary data.</text>
</comment>
<proteinExistence type="predicted"/>
<dbReference type="EMBL" id="CM056743">
    <property type="protein sequence ID" value="KAJ8672873.1"/>
    <property type="molecule type" value="Genomic_DNA"/>
</dbReference>
<evidence type="ECO:0000313" key="1">
    <source>
        <dbReference type="EMBL" id="KAJ8672873.1"/>
    </source>
</evidence>